<dbReference type="Pfam" id="PF11999">
    <property type="entry name" value="Ice_binding"/>
    <property type="match status" value="1"/>
</dbReference>
<keyword evidence="3" id="KW-0812">Transmembrane</keyword>
<comment type="similarity">
    <text evidence="1">Belongs to the ice-binding protein family.</text>
</comment>
<dbReference type="EMBL" id="MNZT01000087">
    <property type="protein sequence ID" value="OIP96368.1"/>
    <property type="molecule type" value="Genomic_DNA"/>
</dbReference>
<gene>
    <name evidence="6" type="ORF">AUK40_05065</name>
</gene>
<feature type="chain" id="PRO_5012837260" description="SpaA-like prealbumin fold domain-containing protein" evidence="4">
    <location>
        <begin position="30"/>
        <end position="492"/>
    </location>
</feature>
<keyword evidence="3" id="KW-1133">Transmembrane helix</keyword>
<dbReference type="Pfam" id="PF19403">
    <property type="entry name" value="SpaA_2"/>
    <property type="match status" value="2"/>
</dbReference>
<accession>A0A1J5IYQ6</accession>
<sequence length="492" mass="48906">MFRSTRHTTAFVAIISLVFSLTGPVTVLAATTPSLGSATTYAILGSTYTNTTAGTIITGNIGFTTAPAVVPAGVHPYYGSGAPYPAAITDQGNALAGLNAQACTYTFAPGAIDLSTDATHGTIGVYAPGVYCSAGAMDVGGLLTLSGSGTFIFRPDGAFTSTANAIVTLDGASACNVFWTSSEAATLAANTTFVGTIITDAGITVGANTTWSGRALAAGGTVTTDSNTITVPICSAAFGTLHIAKQVVNTGGGTATADLFDLHVTLGGTDVTGSPAAGTDSPGMLYSLAAGTYVVSETANASYITSFDGACDLNGTIILTSGADVTCTVTNTYSPASVTPAALHLIKQVVNTGGGTATADLFNLHVTLGGTDVVGSPAAGTASPGTEYSLLAGTYVISEEANSSYVRSFNGACDLNGLVVLAAGQDVTCTVTNTYSPVPVVPAVLGATITPTLPNTGIAPEGNLNPPDRILLASLLLVVSASLAAVLTRRTF</sequence>
<evidence type="ECO:0000256" key="2">
    <source>
        <dbReference type="ARBA" id="ARBA00022729"/>
    </source>
</evidence>
<dbReference type="AlphaFoldDB" id="A0A1J5IYQ6"/>
<protein>
    <recommendedName>
        <fullName evidence="5">SpaA-like prealbumin fold domain-containing protein</fullName>
    </recommendedName>
</protein>
<organism evidence="6 7">
    <name type="scientific">Candidatus Wirthbacteria bacterium CG2_30_54_11</name>
    <dbReference type="NCBI Taxonomy" id="1817892"/>
    <lineage>
        <taxon>Bacteria</taxon>
        <taxon>Candidatus Wirthbacteria</taxon>
    </lineage>
</organism>
<evidence type="ECO:0000256" key="4">
    <source>
        <dbReference type="SAM" id="SignalP"/>
    </source>
</evidence>
<dbReference type="InterPro" id="IPR045826">
    <property type="entry name" value="SpaA_PFL_dom_2"/>
</dbReference>
<evidence type="ECO:0000256" key="1">
    <source>
        <dbReference type="ARBA" id="ARBA00005445"/>
    </source>
</evidence>
<feature type="domain" description="SpaA-like prealbumin fold" evidence="5">
    <location>
        <begin position="240"/>
        <end position="329"/>
    </location>
</feature>
<name>A0A1J5IYQ6_9BACT</name>
<dbReference type="Proteomes" id="UP000183245">
    <property type="component" value="Unassembled WGS sequence"/>
</dbReference>
<evidence type="ECO:0000259" key="5">
    <source>
        <dbReference type="Pfam" id="PF19403"/>
    </source>
</evidence>
<dbReference type="STRING" id="1817892.AUK40_05065"/>
<feature type="transmembrane region" description="Helical" evidence="3">
    <location>
        <begin position="470"/>
        <end position="488"/>
    </location>
</feature>
<proteinExistence type="inferred from homology"/>
<comment type="caution">
    <text evidence="6">The sequence shown here is derived from an EMBL/GenBank/DDBJ whole genome shotgun (WGS) entry which is preliminary data.</text>
</comment>
<keyword evidence="3" id="KW-0472">Membrane</keyword>
<dbReference type="InterPro" id="IPR021884">
    <property type="entry name" value="Ice-bd_prot"/>
</dbReference>
<feature type="domain" description="SpaA-like prealbumin fold" evidence="5">
    <location>
        <begin position="340"/>
        <end position="431"/>
    </location>
</feature>
<evidence type="ECO:0000313" key="6">
    <source>
        <dbReference type="EMBL" id="OIP96368.1"/>
    </source>
</evidence>
<keyword evidence="2 4" id="KW-0732">Signal</keyword>
<feature type="signal peptide" evidence="4">
    <location>
        <begin position="1"/>
        <end position="29"/>
    </location>
</feature>
<evidence type="ECO:0000256" key="3">
    <source>
        <dbReference type="SAM" id="Phobius"/>
    </source>
</evidence>
<reference evidence="6 7" key="1">
    <citation type="journal article" date="2016" name="Environ. Microbiol.">
        <title>Genomic resolution of a cold subsurface aquifer community provides metabolic insights for novel microbes adapted to high CO concentrations.</title>
        <authorList>
            <person name="Probst A.J."/>
            <person name="Castelle C.J."/>
            <person name="Singh A."/>
            <person name="Brown C.T."/>
            <person name="Anantharaman K."/>
            <person name="Sharon I."/>
            <person name="Hug L.A."/>
            <person name="Burstein D."/>
            <person name="Emerson J.B."/>
            <person name="Thomas B.C."/>
            <person name="Banfield J.F."/>
        </authorList>
    </citation>
    <scope>NUCLEOTIDE SEQUENCE [LARGE SCALE GENOMIC DNA]</scope>
    <source>
        <strain evidence="6">CG2_30_54_11</strain>
    </source>
</reference>
<evidence type="ECO:0000313" key="7">
    <source>
        <dbReference type="Proteomes" id="UP000183245"/>
    </source>
</evidence>